<evidence type="ECO:0000256" key="2">
    <source>
        <dbReference type="ARBA" id="ARBA00022723"/>
    </source>
</evidence>
<reference evidence="6 7" key="1">
    <citation type="submission" date="2016-12" db="EMBL/GenBank/DDBJ databases">
        <title>Isolation and genomic insights into novel planktonic Zetaproteobacteria from stratified waters of the Chesapeake Bay.</title>
        <authorList>
            <person name="McAllister S.M."/>
            <person name="Kato S."/>
            <person name="Chan C.S."/>
            <person name="Chiu B.K."/>
            <person name="Field E.K."/>
        </authorList>
    </citation>
    <scope>NUCLEOTIDE SEQUENCE [LARGE SCALE GENOMIC DNA]</scope>
    <source>
        <strain evidence="6 7">CP-5</strain>
    </source>
</reference>
<dbReference type="GO" id="GO:0008934">
    <property type="term" value="F:inositol monophosphate 1-phosphatase activity"/>
    <property type="evidence" value="ECO:0007669"/>
    <property type="project" value="TreeGrafter"/>
</dbReference>
<feature type="binding site" evidence="5">
    <location>
        <position position="93"/>
    </location>
    <ligand>
        <name>Mg(2+)</name>
        <dbReference type="ChEBI" id="CHEBI:18420"/>
        <label>2</label>
    </ligand>
</feature>
<evidence type="ECO:0000313" key="6">
    <source>
        <dbReference type="EMBL" id="ATX80022.1"/>
    </source>
</evidence>
<dbReference type="Proteomes" id="UP000231701">
    <property type="component" value="Chromosome"/>
</dbReference>
<sequence length="264" mass="28611">MTLESRLQQISRILIRAGHEIIIPAYESAVLTMQKADGSIVTKTDLACQHYIENELAKIDGDIVFLGEEMSLDEQLDCLKQKSGTFWCLDPLDGTTNFATSFPGFAISLALIREGKVELACTHDPVRGETFTASAGGGAFLNGSKIHCSKEDQLSNSVGFIDFKRLNRDTASRFATEKIFRSQRNVGSCALEWAWLAAGRGQFIIHGGEKLWDYAAGSLLVAEAGGCVGDFSGNPLFPAASLSSPILSTCTHAVQNELKQQLAF</sequence>
<keyword evidence="7" id="KW-1185">Reference proteome</keyword>
<dbReference type="InterPro" id="IPR000760">
    <property type="entry name" value="Inositol_monophosphatase-like"/>
</dbReference>
<comment type="similarity">
    <text evidence="1">Belongs to the inositol monophosphatase superfamily.</text>
</comment>
<dbReference type="PANTHER" id="PTHR20854">
    <property type="entry name" value="INOSITOL MONOPHOSPHATASE"/>
    <property type="match status" value="1"/>
</dbReference>
<dbReference type="GO" id="GO:0046854">
    <property type="term" value="P:phosphatidylinositol phosphate biosynthetic process"/>
    <property type="evidence" value="ECO:0007669"/>
    <property type="project" value="InterPro"/>
</dbReference>
<evidence type="ECO:0000256" key="1">
    <source>
        <dbReference type="ARBA" id="ARBA00009759"/>
    </source>
</evidence>
<dbReference type="PROSITE" id="PS00630">
    <property type="entry name" value="IMP_2"/>
    <property type="match status" value="1"/>
</dbReference>
<dbReference type="PANTHER" id="PTHR20854:SF4">
    <property type="entry name" value="INOSITOL-1-MONOPHOSPHATASE-RELATED"/>
    <property type="match status" value="1"/>
</dbReference>
<dbReference type="EMBL" id="CP018799">
    <property type="protein sequence ID" value="ATX80022.1"/>
    <property type="molecule type" value="Genomic_DNA"/>
</dbReference>
<dbReference type="PROSITE" id="PS00629">
    <property type="entry name" value="IMP_1"/>
    <property type="match status" value="1"/>
</dbReference>
<evidence type="ECO:0000256" key="5">
    <source>
        <dbReference type="PIRSR" id="PIRSR600760-2"/>
    </source>
</evidence>
<dbReference type="GO" id="GO:0006020">
    <property type="term" value="P:inositol metabolic process"/>
    <property type="evidence" value="ECO:0007669"/>
    <property type="project" value="TreeGrafter"/>
</dbReference>
<dbReference type="Gene3D" id="3.40.190.80">
    <property type="match status" value="1"/>
</dbReference>
<feature type="binding site" evidence="5">
    <location>
        <position position="92"/>
    </location>
    <ligand>
        <name>Mg(2+)</name>
        <dbReference type="ChEBI" id="CHEBI:18420"/>
        <label>1</label>
        <note>catalytic</note>
    </ligand>
</feature>
<keyword evidence="3 6" id="KW-0378">Hydrolase</keyword>
<feature type="binding site" evidence="5">
    <location>
        <position position="90"/>
    </location>
    <ligand>
        <name>Mg(2+)</name>
        <dbReference type="ChEBI" id="CHEBI:18420"/>
        <label>2</label>
    </ligand>
</feature>
<keyword evidence="4 5" id="KW-0460">Magnesium</keyword>
<evidence type="ECO:0000313" key="7">
    <source>
        <dbReference type="Proteomes" id="UP000231701"/>
    </source>
</evidence>
<dbReference type="AlphaFoldDB" id="A0A2K8KZ08"/>
<dbReference type="EC" id="3.1.3.25" evidence="6"/>
<evidence type="ECO:0000256" key="3">
    <source>
        <dbReference type="ARBA" id="ARBA00022801"/>
    </source>
</evidence>
<protein>
    <submittedName>
        <fullName evidence="6">Myo-inositol-1(Or 4)-monophosphatase</fullName>
        <ecNumber evidence="6">3.1.3.25</ecNumber>
    </submittedName>
</protein>
<dbReference type="CDD" id="cd01637">
    <property type="entry name" value="IMPase_like"/>
    <property type="match status" value="1"/>
</dbReference>
<dbReference type="InterPro" id="IPR020550">
    <property type="entry name" value="Inositol_monophosphatase_CS"/>
</dbReference>
<dbReference type="OrthoDB" id="5289799at2"/>
<dbReference type="PRINTS" id="PR00377">
    <property type="entry name" value="IMPHPHTASES"/>
</dbReference>
<dbReference type="Gene3D" id="3.30.540.10">
    <property type="entry name" value="Fructose-1,6-Bisphosphatase, subunit A, domain 1"/>
    <property type="match status" value="1"/>
</dbReference>
<feature type="binding site" evidence="5">
    <location>
        <position position="213"/>
    </location>
    <ligand>
        <name>Mg(2+)</name>
        <dbReference type="ChEBI" id="CHEBI:18420"/>
        <label>1</label>
        <note>catalytic</note>
    </ligand>
</feature>
<keyword evidence="2 5" id="KW-0479">Metal-binding</keyword>
<evidence type="ECO:0000256" key="4">
    <source>
        <dbReference type="ARBA" id="ARBA00022842"/>
    </source>
</evidence>
<accession>A0A2K8KZ08</accession>
<dbReference type="KEGG" id="maes:Ga0123461_1609"/>
<organism evidence="6 7">
    <name type="scientific">Mariprofundus aestuarium</name>
    <dbReference type="NCBI Taxonomy" id="1921086"/>
    <lineage>
        <taxon>Bacteria</taxon>
        <taxon>Pseudomonadati</taxon>
        <taxon>Pseudomonadota</taxon>
        <taxon>Candidatius Mariprofundia</taxon>
        <taxon>Mariprofundales</taxon>
        <taxon>Mariprofundaceae</taxon>
        <taxon>Mariprofundus</taxon>
    </lineage>
</organism>
<dbReference type="InterPro" id="IPR020583">
    <property type="entry name" value="Inositol_monoP_metal-BS"/>
</dbReference>
<name>A0A2K8KZ08_MARES</name>
<dbReference type="Pfam" id="PF00459">
    <property type="entry name" value="Inositol_P"/>
    <property type="match status" value="1"/>
</dbReference>
<dbReference type="SUPFAM" id="SSF56655">
    <property type="entry name" value="Carbohydrate phosphatase"/>
    <property type="match status" value="1"/>
</dbReference>
<dbReference type="GO" id="GO:0007165">
    <property type="term" value="P:signal transduction"/>
    <property type="evidence" value="ECO:0007669"/>
    <property type="project" value="TreeGrafter"/>
</dbReference>
<comment type="cofactor">
    <cofactor evidence="5">
        <name>Mg(2+)</name>
        <dbReference type="ChEBI" id="CHEBI:18420"/>
    </cofactor>
</comment>
<dbReference type="GO" id="GO:0046872">
    <property type="term" value="F:metal ion binding"/>
    <property type="evidence" value="ECO:0007669"/>
    <property type="project" value="UniProtKB-KW"/>
</dbReference>
<feature type="binding site" evidence="5">
    <location>
        <position position="68"/>
    </location>
    <ligand>
        <name>Mg(2+)</name>
        <dbReference type="ChEBI" id="CHEBI:18420"/>
        <label>1</label>
        <note>catalytic</note>
    </ligand>
</feature>
<proteinExistence type="inferred from homology"/>
<gene>
    <name evidence="6" type="ORF">Ga0123461_1609</name>
</gene>